<accession>A0A9D3WSU4</accession>
<gene>
    <name evidence="1" type="ORF">KIL84_002887</name>
</gene>
<reference evidence="1" key="1">
    <citation type="submission" date="2021-09" db="EMBL/GenBank/DDBJ databases">
        <title>The genome of Mauremys mutica provides insights into the evolution of semi-aquatic lifestyle.</title>
        <authorList>
            <person name="Gong S."/>
            <person name="Gao Y."/>
        </authorList>
    </citation>
    <scope>NUCLEOTIDE SEQUENCE</scope>
    <source>
        <strain evidence="1">MM-2020</strain>
        <tissue evidence="1">Muscle</tissue>
    </source>
</reference>
<proteinExistence type="predicted"/>
<dbReference type="EMBL" id="JAHDVG010000486">
    <property type="protein sequence ID" value="KAH1167404.1"/>
    <property type="molecule type" value="Genomic_DNA"/>
</dbReference>
<evidence type="ECO:0000313" key="2">
    <source>
        <dbReference type="Proteomes" id="UP000827986"/>
    </source>
</evidence>
<organism evidence="1 2">
    <name type="scientific">Mauremys mutica</name>
    <name type="common">yellowpond turtle</name>
    <dbReference type="NCBI Taxonomy" id="74926"/>
    <lineage>
        <taxon>Eukaryota</taxon>
        <taxon>Metazoa</taxon>
        <taxon>Chordata</taxon>
        <taxon>Craniata</taxon>
        <taxon>Vertebrata</taxon>
        <taxon>Euteleostomi</taxon>
        <taxon>Archelosauria</taxon>
        <taxon>Testudinata</taxon>
        <taxon>Testudines</taxon>
        <taxon>Cryptodira</taxon>
        <taxon>Durocryptodira</taxon>
        <taxon>Testudinoidea</taxon>
        <taxon>Geoemydidae</taxon>
        <taxon>Geoemydinae</taxon>
        <taxon>Mauremys</taxon>
    </lineage>
</organism>
<protein>
    <submittedName>
        <fullName evidence="1">Uncharacterized protein</fullName>
    </submittedName>
</protein>
<name>A0A9D3WSU4_9SAUR</name>
<keyword evidence="2" id="KW-1185">Reference proteome</keyword>
<evidence type="ECO:0000313" key="1">
    <source>
        <dbReference type="EMBL" id="KAH1167404.1"/>
    </source>
</evidence>
<sequence length="126" mass="13737">MAARSSSEGARPLRQQLIFPRRLLLSPPPVGLMNRRQPPAPATQQACKIAELSMSALAACADGPSPVQIPSLPRNTPWMARSCSRVRLTLCRDKAPALCCTQRFSVWARLKTSSASDSTTSYNNIK</sequence>
<comment type="caution">
    <text evidence="1">The sequence shown here is derived from an EMBL/GenBank/DDBJ whole genome shotgun (WGS) entry which is preliminary data.</text>
</comment>
<dbReference type="AlphaFoldDB" id="A0A9D3WSU4"/>
<dbReference type="Proteomes" id="UP000827986">
    <property type="component" value="Unassembled WGS sequence"/>
</dbReference>